<gene>
    <name evidence="2" type="ORF">AKJ40_03770</name>
</gene>
<name>A0A133UYE2_9EURY</name>
<reference evidence="2 3" key="1">
    <citation type="journal article" date="2016" name="Sci. Rep.">
        <title>Metabolic traits of an uncultured archaeal lineage -MSBL1- from brine pools of the Red Sea.</title>
        <authorList>
            <person name="Mwirichia R."/>
            <person name="Alam I."/>
            <person name="Rashid M."/>
            <person name="Vinu M."/>
            <person name="Ba-Alawi W."/>
            <person name="Anthony Kamau A."/>
            <person name="Kamanda Ngugi D."/>
            <person name="Goker M."/>
            <person name="Klenk H.P."/>
            <person name="Bajic V."/>
            <person name="Stingl U."/>
        </authorList>
    </citation>
    <scope>NUCLEOTIDE SEQUENCE [LARGE SCALE GENOMIC DNA]</scope>
    <source>
        <strain evidence="2">SCGC-AAA259M10</strain>
    </source>
</reference>
<protein>
    <submittedName>
        <fullName evidence="2">Uncharacterized protein</fullName>
    </submittedName>
</protein>
<feature type="compositionally biased region" description="Basic and acidic residues" evidence="1">
    <location>
        <begin position="18"/>
        <end position="31"/>
    </location>
</feature>
<evidence type="ECO:0000313" key="2">
    <source>
        <dbReference type="EMBL" id="KXA99174.1"/>
    </source>
</evidence>
<evidence type="ECO:0000313" key="3">
    <source>
        <dbReference type="Proteomes" id="UP000070341"/>
    </source>
</evidence>
<evidence type="ECO:0000256" key="1">
    <source>
        <dbReference type="SAM" id="MobiDB-lite"/>
    </source>
</evidence>
<keyword evidence="3" id="KW-1185">Reference proteome</keyword>
<accession>A0A133UYE2</accession>
<proteinExistence type="predicted"/>
<organism evidence="2 3">
    <name type="scientific">candidate division MSBL1 archaeon SCGC-AAA259M10</name>
    <dbReference type="NCBI Taxonomy" id="1698270"/>
    <lineage>
        <taxon>Archaea</taxon>
        <taxon>Methanobacteriati</taxon>
        <taxon>Methanobacteriota</taxon>
        <taxon>candidate division MSBL1</taxon>
    </lineage>
</organism>
<comment type="caution">
    <text evidence="2">The sequence shown here is derived from an EMBL/GenBank/DDBJ whole genome shotgun (WGS) entry which is preliminary data.</text>
</comment>
<sequence>MPLGSSAERGDAVGQRTETTETESKRKDGRQAKSKQNRIHGTLQRHHGMEGKDLQSQGNTAETTDREE</sequence>
<dbReference type="Proteomes" id="UP000070341">
    <property type="component" value="Unassembled WGS sequence"/>
</dbReference>
<dbReference type="EMBL" id="LHXU01000069">
    <property type="protein sequence ID" value="KXA99174.1"/>
    <property type="molecule type" value="Genomic_DNA"/>
</dbReference>
<feature type="compositionally biased region" description="Basic residues" evidence="1">
    <location>
        <begin position="32"/>
        <end position="46"/>
    </location>
</feature>
<feature type="region of interest" description="Disordered" evidence="1">
    <location>
        <begin position="1"/>
        <end position="68"/>
    </location>
</feature>
<dbReference type="AlphaFoldDB" id="A0A133UYE2"/>